<feature type="domain" description="Tyr recombinase" evidence="5">
    <location>
        <begin position="200"/>
        <end position="396"/>
    </location>
</feature>
<dbReference type="Pfam" id="PF00589">
    <property type="entry name" value="Phage_integrase"/>
    <property type="match status" value="1"/>
</dbReference>
<dbReference type="InterPro" id="IPR050090">
    <property type="entry name" value="Tyrosine_recombinase_XerCD"/>
</dbReference>
<dbReference type="PANTHER" id="PTHR30349:SF41">
    <property type="entry name" value="INTEGRASE_RECOMBINASE PROTEIN MJ0367-RELATED"/>
    <property type="match status" value="1"/>
</dbReference>
<name>A0ABU4BFA8_9NOCA</name>
<dbReference type="PANTHER" id="PTHR30349">
    <property type="entry name" value="PHAGE INTEGRASE-RELATED"/>
    <property type="match status" value="1"/>
</dbReference>
<dbReference type="InterPro" id="IPR044068">
    <property type="entry name" value="CB"/>
</dbReference>
<dbReference type="InterPro" id="IPR010998">
    <property type="entry name" value="Integrase_recombinase_N"/>
</dbReference>
<evidence type="ECO:0000259" key="6">
    <source>
        <dbReference type="PROSITE" id="PS51900"/>
    </source>
</evidence>
<dbReference type="EMBL" id="JAWLJX010000005">
    <property type="protein sequence ID" value="MDV6262904.1"/>
    <property type="molecule type" value="Genomic_DNA"/>
</dbReference>
<comment type="caution">
    <text evidence="7">The sequence shown here is derived from an EMBL/GenBank/DDBJ whole genome shotgun (WGS) entry which is preliminary data.</text>
</comment>
<evidence type="ECO:0000313" key="8">
    <source>
        <dbReference type="Proteomes" id="UP001185755"/>
    </source>
</evidence>
<evidence type="ECO:0000256" key="2">
    <source>
        <dbReference type="ARBA" id="ARBA00023125"/>
    </source>
</evidence>
<comment type="similarity">
    <text evidence="1">Belongs to the 'phage' integrase family.</text>
</comment>
<evidence type="ECO:0000313" key="7">
    <source>
        <dbReference type="EMBL" id="MDV6262904.1"/>
    </source>
</evidence>
<dbReference type="RefSeq" id="WP_317565197.1">
    <property type="nucleotide sequence ID" value="NZ_JAWLJX010000005.1"/>
</dbReference>
<evidence type="ECO:0000256" key="1">
    <source>
        <dbReference type="ARBA" id="ARBA00008857"/>
    </source>
</evidence>
<dbReference type="CDD" id="cd01189">
    <property type="entry name" value="INT_ICEBs1_C_like"/>
    <property type="match status" value="1"/>
</dbReference>
<reference evidence="7 8" key="1">
    <citation type="submission" date="2023-10" db="EMBL/GenBank/DDBJ databases">
        <title>Development of a sustainable strategy for remediation of hydrocarbon-contaminated territories based on the waste exchange concept.</title>
        <authorList>
            <person name="Krivoruchko A."/>
        </authorList>
    </citation>
    <scope>NUCLEOTIDE SEQUENCE [LARGE SCALE GENOMIC DNA]</scope>
    <source>
        <strain evidence="7 8">IEGM 1323</strain>
    </source>
</reference>
<dbReference type="Gene3D" id="1.10.150.130">
    <property type="match status" value="1"/>
</dbReference>
<feature type="domain" description="Core-binding (CB)" evidence="6">
    <location>
        <begin position="88"/>
        <end position="179"/>
    </location>
</feature>
<accession>A0ABU4BFA8</accession>
<evidence type="ECO:0000256" key="4">
    <source>
        <dbReference type="PROSITE-ProRule" id="PRU01248"/>
    </source>
</evidence>
<proteinExistence type="inferred from homology"/>
<keyword evidence="3" id="KW-0233">DNA recombination</keyword>
<keyword evidence="8" id="KW-1185">Reference proteome</keyword>
<dbReference type="InterPro" id="IPR013762">
    <property type="entry name" value="Integrase-like_cat_sf"/>
</dbReference>
<evidence type="ECO:0000259" key="5">
    <source>
        <dbReference type="PROSITE" id="PS51898"/>
    </source>
</evidence>
<dbReference type="InterPro" id="IPR002104">
    <property type="entry name" value="Integrase_catalytic"/>
</dbReference>
<organism evidence="7 8">
    <name type="scientific">Rhodococcoides yunnanense</name>
    <dbReference type="NCBI Taxonomy" id="278209"/>
    <lineage>
        <taxon>Bacteria</taxon>
        <taxon>Bacillati</taxon>
        <taxon>Actinomycetota</taxon>
        <taxon>Actinomycetes</taxon>
        <taxon>Mycobacteriales</taxon>
        <taxon>Nocardiaceae</taxon>
        <taxon>Rhodococcoides</taxon>
    </lineage>
</organism>
<sequence>MARTQLPPQIRKLTITDRKTGRAIVRYEVRVDTGSRTTTRKNPDGTTTQIVNRTQSKRRFPTEQAARQALAETTNKVSNGTFIHSSELTLAHACERWLDSKHKLKESSLRGHRVNLQPVISEIGGIPVQKLSKTDIDSLVKKLRAGGLALPNGRARKPWSARTVNYMLSLLTAILDDQLKQGSIIRNVAAMVDRLPTEAAEMETLSQLEAKRLLKYVDRDPMAHAWHLALSGLRRGEIAGLRWSDVDFKKNTVSIANSRVAVGSRIVEGTPKSRRSKRRLPLPKPLAAALKAAKAQQAEDKLLLGVDYTDSIYVVRLPSGEAVHPNLLTFRWKKVLKAAGLKSIRLHDARHTCATLMHLQGVPIAVIAAWLGHASAAFTLSVYAHSQEDALLEAANSFDPLQKRRKST</sequence>
<dbReference type="Proteomes" id="UP001185755">
    <property type="component" value="Unassembled WGS sequence"/>
</dbReference>
<protein>
    <submittedName>
        <fullName evidence="7">Tyrosine-type recombinase/integrase</fullName>
    </submittedName>
</protein>
<keyword evidence="2 4" id="KW-0238">DNA-binding</keyword>
<dbReference type="Gene3D" id="1.10.443.10">
    <property type="entry name" value="Intergrase catalytic core"/>
    <property type="match status" value="1"/>
</dbReference>
<gene>
    <name evidence="7" type="ORF">R3P96_16320</name>
</gene>
<dbReference type="PROSITE" id="PS51900">
    <property type="entry name" value="CB"/>
    <property type="match status" value="1"/>
</dbReference>
<dbReference type="PROSITE" id="PS51898">
    <property type="entry name" value="TYR_RECOMBINASE"/>
    <property type="match status" value="1"/>
</dbReference>
<dbReference type="SUPFAM" id="SSF56349">
    <property type="entry name" value="DNA breaking-rejoining enzymes"/>
    <property type="match status" value="1"/>
</dbReference>
<dbReference type="InterPro" id="IPR011010">
    <property type="entry name" value="DNA_brk_join_enz"/>
</dbReference>
<evidence type="ECO:0000256" key="3">
    <source>
        <dbReference type="ARBA" id="ARBA00023172"/>
    </source>
</evidence>